<dbReference type="EMBL" id="JALJOQ010000169">
    <property type="protein sequence ID" value="KAK9792022.1"/>
    <property type="molecule type" value="Genomic_DNA"/>
</dbReference>
<dbReference type="AlphaFoldDB" id="A0AAW1NRW7"/>
<dbReference type="Gene3D" id="1.20.140.30">
    <property type="entry name" value="MOB kinase activator"/>
    <property type="match status" value="1"/>
</dbReference>
<dbReference type="PANTHER" id="PTHR22599">
    <property type="entry name" value="MPS ONE BINDER KINASE ACTIVATOR-LIKE MOB"/>
    <property type="match status" value="1"/>
</dbReference>
<gene>
    <name evidence="1" type="ORF">WJX73_002175</name>
</gene>
<dbReference type="Pfam" id="PF03637">
    <property type="entry name" value="Mob1_phocein"/>
    <property type="match status" value="1"/>
</dbReference>
<dbReference type="InterPro" id="IPR005301">
    <property type="entry name" value="MOB_kinase_act_fam"/>
</dbReference>
<proteinExistence type="predicted"/>
<dbReference type="FunFam" id="1.20.140.30:FF:000001">
    <property type="entry name" value="MOB kinase activator 1A"/>
    <property type="match status" value="1"/>
</dbReference>
<evidence type="ECO:0000313" key="2">
    <source>
        <dbReference type="Proteomes" id="UP001465755"/>
    </source>
</evidence>
<dbReference type="Proteomes" id="UP001465755">
    <property type="component" value="Unassembled WGS sequence"/>
</dbReference>
<reference evidence="1 2" key="1">
    <citation type="journal article" date="2024" name="Nat. Commun.">
        <title>Phylogenomics reveals the evolutionary origins of lichenization in chlorophyte algae.</title>
        <authorList>
            <person name="Puginier C."/>
            <person name="Libourel C."/>
            <person name="Otte J."/>
            <person name="Skaloud P."/>
            <person name="Haon M."/>
            <person name="Grisel S."/>
            <person name="Petersen M."/>
            <person name="Berrin J.G."/>
            <person name="Delaux P.M."/>
            <person name="Dal Grande F."/>
            <person name="Keller J."/>
        </authorList>
    </citation>
    <scope>NUCLEOTIDE SEQUENCE [LARGE SCALE GENOMIC DNA]</scope>
    <source>
        <strain evidence="1 2">SAG 2036</strain>
    </source>
</reference>
<evidence type="ECO:0000313" key="1">
    <source>
        <dbReference type="EMBL" id="KAK9792022.1"/>
    </source>
</evidence>
<organism evidence="1 2">
    <name type="scientific">Symbiochloris irregularis</name>
    <dbReference type="NCBI Taxonomy" id="706552"/>
    <lineage>
        <taxon>Eukaryota</taxon>
        <taxon>Viridiplantae</taxon>
        <taxon>Chlorophyta</taxon>
        <taxon>core chlorophytes</taxon>
        <taxon>Trebouxiophyceae</taxon>
        <taxon>Trebouxiales</taxon>
        <taxon>Trebouxiaceae</taxon>
        <taxon>Symbiochloris</taxon>
    </lineage>
</organism>
<accession>A0AAW1NRW7</accession>
<dbReference type="SMART" id="SM01388">
    <property type="entry name" value="Mob1_phocein"/>
    <property type="match status" value="1"/>
</dbReference>
<dbReference type="InterPro" id="IPR036703">
    <property type="entry name" value="MOB_kinase_act_sf"/>
</dbReference>
<sequence length="214" mass="24476">MAGLFGLGRESKTFRPKKSLPVGSKGMTLKRHIEATLGQGNIREAVRLPPGEDLNEWLAVNTVDFYNAVSVLYSTLEEFCTASSCPTMTAGHKYEYLWADGVKVRKPVKCSAPAYVNSLFDWIELQIDDTRIFPQNLNSSFPPNFVDVVRTICKRMFRVYAHMYHSHFSTICTLHEQPHLNTCFKHFMYFCQAFNLIDGSELTPLKELIDQILR</sequence>
<protein>
    <submittedName>
        <fullName evidence="1">Uncharacterized protein</fullName>
    </submittedName>
</protein>
<name>A0AAW1NRW7_9CHLO</name>
<keyword evidence="2" id="KW-1185">Reference proteome</keyword>
<comment type="caution">
    <text evidence="1">The sequence shown here is derived from an EMBL/GenBank/DDBJ whole genome shotgun (WGS) entry which is preliminary data.</text>
</comment>
<dbReference type="SUPFAM" id="SSF101152">
    <property type="entry name" value="Mob1/phocein"/>
    <property type="match status" value="1"/>
</dbReference>